<dbReference type="InterPro" id="IPR001487">
    <property type="entry name" value="Bromodomain"/>
</dbReference>
<accession>A0AAD8IR81</accession>
<reference evidence="4" key="1">
    <citation type="submission" date="2023-02" db="EMBL/GenBank/DDBJ databases">
        <title>Genome of toxic invasive species Heracleum sosnowskyi carries increased number of genes despite the absence of recent whole-genome duplications.</title>
        <authorList>
            <person name="Schelkunov M."/>
            <person name="Shtratnikova V."/>
            <person name="Makarenko M."/>
            <person name="Klepikova A."/>
            <person name="Omelchenko D."/>
            <person name="Novikova G."/>
            <person name="Obukhova E."/>
            <person name="Bogdanov V."/>
            <person name="Penin A."/>
            <person name="Logacheva M."/>
        </authorList>
    </citation>
    <scope>NUCLEOTIDE SEQUENCE</scope>
    <source>
        <strain evidence="4">Hsosn_3</strain>
        <tissue evidence="4">Leaf</tissue>
    </source>
</reference>
<dbReference type="Pfam" id="PF00439">
    <property type="entry name" value="Bromodomain"/>
    <property type="match status" value="1"/>
</dbReference>
<evidence type="ECO:0000256" key="1">
    <source>
        <dbReference type="ARBA" id="ARBA00023117"/>
    </source>
</evidence>
<evidence type="ECO:0000259" key="3">
    <source>
        <dbReference type="PROSITE" id="PS50014"/>
    </source>
</evidence>
<dbReference type="PANTHER" id="PTHR45926">
    <property type="entry name" value="OSJNBA0053K19.4 PROTEIN"/>
    <property type="match status" value="1"/>
</dbReference>
<keyword evidence="1 2" id="KW-0103">Bromodomain</keyword>
<dbReference type="EMBL" id="JAUIZM010000004">
    <property type="protein sequence ID" value="KAK1388570.1"/>
    <property type="molecule type" value="Genomic_DNA"/>
</dbReference>
<protein>
    <recommendedName>
        <fullName evidence="3">Bromo domain-containing protein</fullName>
    </recommendedName>
</protein>
<evidence type="ECO:0000256" key="2">
    <source>
        <dbReference type="PROSITE-ProRule" id="PRU00035"/>
    </source>
</evidence>
<sequence length="141" mass="16426">MVLKHIEACELEYVRLEDVKIVNSKNLGQNRVVQVTLYPQNEHRCLVKTTELNSNETRKDVEMRKCGVVLEKLMNNNHGWVFNEPVDVVGLGLRDYRKIVKCPMDLGTVKLKLDIGLYENSLDFADDVRMTFQNARLYNRK</sequence>
<organism evidence="4 5">
    <name type="scientific">Heracleum sosnowskyi</name>
    <dbReference type="NCBI Taxonomy" id="360622"/>
    <lineage>
        <taxon>Eukaryota</taxon>
        <taxon>Viridiplantae</taxon>
        <taxon>Streptophyta</taxon>
        <taxon>Embryophyta</taxon>
        <taxon>Tracheophyta</taxon>
        <taxon>Spermatophyta</taxon>
        <taxon>Magnoliopsida</taxon>
        <taxon>eudicotyledons</taxon>
        <taxon>Gunneridae</taxon>
        <taxon>Pentapetalae</taxon>
        <taxon>asterids</taxon>
        <taxon>campanulids</taxon>
        <taxon>Apiales</taxon>
        <taxon>Apiaceae</taxon>
        <taxon>Apioideae</taxon>
        <taxon>apioid superclade</taxon>
        <taxon>Tordylieae</taxon>
        <taxon>Tordyliinae</taxon>
        <taxon>Heracleum</taxon>
    </lineage>
</organism>
<feature type="domain" description="Bromo" evidence="3">
    <location>
        <begin position="74"/>
        <end position="141"/>
    </location>
</feature>
<evidence type="ECO:0000313" key="5">
    <source>
        <dbReference type="Proteomes" id="UP001237642"/>
    </source>
</evidence>
<dbReference type="SMART" id="SM00297">
    <property type="entry name" value="BROMO"/>
    <property type="match status" value="1"/>
</dbReference>
<evidence type="ECO:0000313" key="4">
    <source>
        <dbReference type="EMBL" id="KAK1388570.1"/>
    </source>
</evidence>
<gene>
    <name evidence="4" type="ORF">POM88_016748</name>
</gene>
<keyword evidence="5" id="KW-1185">Reference proteome</keyword>
<proteinExistence type="predicted"/>
<dbReference type="SUPFAM" id="SSF47370">
    <property type="entry name" value="Bromodomain"/>
    <property type="match status" value="1"/>
</dbReference>
<name>A0AAD8IR81_9APIA</name>
<dbReference type="InterPro" id="IPR036427">
    <property type="entry name" value="Bromodomain-like_sf"/>
</dbReference>
<dbReference type="PRINTS" id="PR00503">
    <property type="entry name" value="BROMODOMAIN"/>
</dbReference>
<dbReference type="Proteomes" id="UP001237642">
    <property type="component" value="Unassembled WGS sequence"/>
</dbReference>
<dbReference type="PROSITE" id="PS50014">
    <property type="entry name" value="BROMODOMAIN_2"/>
    <property type="match status" value="1"/>
</dbReference>
<reference evidence="4" key="2">
    <citation type="submission" date="2023-05" db="EMBL/GenBank/DDBJ databases">
        <authorList>
            <person name="Schelkunov M.I."/>
        </authorList>
    </citation>
    <scope>NUCLEOTIDE SEQUENCE</scope>
    <source>
        <strain evidence="4">Hsosn_3</strain>
        <tissue evidence="4">Leaf</tissue>
    </source>
</reference>
<comment type="caution">
    <text evidence="4">The sequence shown here is derived from an EMBL/GenBank/DDBJ whole genome shotgun (WGS) entry which is preliminary data.</text>
</comment>
<dbReference type="AlphaFoldDB" id="A0AAD8IR81"/>
<dbReference type="Gene3D" id="1.20.920.10">
    <property type="entry name" value="Bromodomain-like"/>
    <property type="match status" value="1"/>
</dbReference>